<accession>A0A2S2QBT3</accession>
<dbReference type="PANTHER" id="PTHR37984">
    <property type="entry name" value="PROTEIN CBG26694"/>
    <property type="match status" value="1"/>
</dbReference>
<feature type="domain" description="Integrase catalytic" evidence="1">
    <location>
        <begin position="1"/>
        <end position="111"/>
    </location>
</feature>
<dbReference type="PANTHER" id="PTHR37984:SF5">
    <property type="entry name" value="PROTEIN NYNRIN-LIKE"/>
    <property type="match status" value="1"/>
</dbReference>
<dbReference type="OrthoDB" id="6618089at2759"/>
<dbReference type="SUPFAM" id="SSF53098">
    <property type="entry name" value="Ribonuclease H-like"/>
    <property type="match status" value="1"/>
</dbReference>
<sequence length="111" mass="12699">MAFAKVITNANGEATDDFLMDLIKSYGVPKYFCNDRGTYLKNKEVDYACKKLCITQVISSVYHPQTNGMTELINKIICISLSHYVNENQKRTGYYIIKLLFSLKTQAQIQD</sequence>
<reference evidence="2" key="1">
    <citation type="submission" date="2018-04" db="EMBL/GenBank/DDBJ databases">
        <title>Transcriptome assembly of Sipha flava.</title>
        <authorList>
            <person name="Scully E.D."/>
            <person name="Geib S.M."/>
            <person name="Palmer N.A."/>
            <person name="Koch K."/>
            <person name="Bradshaw J."/>
            <person name="Heng-Moss T."/>
            <person name="Sarath G."/>
        </authorList>
    </citation>
    <scope>NUCLEOTIDE SEQUENCE</scope>
</reference>
<dbReference type="GO" id="GO:0015074">
    <property type="term" value="P:DNA integration"/>
    <property type="evidence" value="ECO:0007669"/>
    <property type="project" value="InterPro"/>
</dbReference>
<dbReference type="EMBL" id="GGMS01006002">
    <property type="protein sequence ID" value="MBY75205.1"/>
    <property type="molecule type" value="Transcribed_RNA"/>
</dbReference>
<proteinExistence type="predicted"/>
<evidence type="ECO:0000313" key="2">
    <source>
        <dbReference type="EMBL" id="MBY75205.1"/>
    </source>
</evidence>
<gene>
    <name evidence="2" type="ORF">g.27174</name>
</gene>
<dbReference type="InterPro" id="IPR012337">
    <property type="entry name" value="RNaseH-like_sf"/>
</dbReference>
<evidence type="ECO:0000259" key="1">
    <source>
        <dbReference type="PROSITE" id="PS50994"/>
    </source>
</evidence>
<protein>
    <recommendedName>
        <fullName evidence="1">Integrase catalytic domain-containing protein</fullName>
    </recommendedName>
</protein>
<dbReference type="InterPro" id="IPR001584">
    <property type="entry name" value="Integrase_cat-core"/>
</dbReference>
<dbReference type="Gene3D" id="3.30.420.10">
    <property type="entry name" value="Ribonuclease H-like superfamily/Ribonuclease H"/>
    <property type="match status" value="1"/>
</dbReference>
<dbReference type="InterPro" id="IPR036397">
    <property type="entry name" value="RNaseH_sf"/>
</dbReference>
<dbReference type="PROSITE" id="PS50994">
    <property type="entry name" value="INTEGRASE"/>
    <property type="match status" value="1"/>
</dbReference>
<name>A0A2S2QBT3_9HEMI</name>
<dbReference type="GO" id="GO:0003676">
    <property type="term" value="F:nucleic acid binding"/>
    <property type="evidence" value="ECO:0007669"/>
    <property type="project" value="InterPro"/>
</dbReference>
<organism evidence="2">
    <name type="scientific">Sipha flava</name>
    <name type="common">yellow sugarcane aphid</name>
    <dbReference type="NCBI Taxonomy" id="143950"/>
    <lineage>
        <taxon>Eukaryota</taxon>
        <taxon>Metazoa</taxon>
        <taxon>Ecdysozoa</taxon>
        <taxon>Arthropoda</taxon>
        <taxon>Hexapoda</taxon>
        <taxon>Insecta</taxon>
        <taxon>Pterygota</taxon>
        <taxon>Neoptera</taxon>
        <taxon>Paraneoptera</taxon>
        <taxon>Hemiptera</taxon>
        <taxon>Sternorrhyncha</taxon>
        <taxon>Aphidomorpha</taxon>
        <taxon>Aphidoidea</taxon>
        <taxon>Aphididae</taxon>
        <taxon>Sipha</taxon>
    </lineage>
</organism>
<dbReference type="AlphaFoldDB" id="A0A2S2QBT3"/>
<dbReference type="InterPro" id="IPR050951">
    <property type="entry name" value="Retrovirus_Pol_polyprotein"/>
</dbReference>